<dbReference type="InterPro" id="IPR053152">
    <property type="entry name" value="Hydrolase_YcaC-like"/>
</dbReference>
<evidence type="ECO:0000313" key="2">
    <source>
        <dbReference type="Proteomes" id="UP000237481"/>
    </source>
</evidence>
<dbReference type="AlphaFoldDB" id="A0A2S4KTS2"/>
<protein>
    <submittedName>
        <fullName evidence="1">Uncharacterized protein YcaC</fullName>
    </submittedName>
</protein>
<accession>A0A2S4KTS2</accession>
<dbReference type="SUPFAM" id="SSF52499">
    <property type="entry name" value="Isochorismatase-like hydrolases"/>
    <property type="match status" value="1"/>
</dbReference>
<dbReference type="OrthoDB" id="167809at2759"/>
<dbReference type="PANTHER" id="PTHR43559">
    <property type="entry name" value="HYDROLASE YCAC-RELATED"/>
    <property type="match status" value="1"/>
</dbReference>
<dbReference type="PANTHER" id="PTHR43559:SF3">
    <property type="entry name" value="HYDROLASE YCAC-RELATED"/>
    <property type="match status" value="1"/>
</dbReference>
<evidence type="ECO:0000313" key="1">
    <source>
        <dbReference type="EMBL" id="POR33550.1"/>
    </source>
</evidence>
<comment type="caution">
    <text evidence="1">The sequence shown here is derived from an EMBL/GenBank/DDBJ whole genome shotgun (WGS) entry which is preliminary data.</text>
</comment>
<dbReference type="EMBL" id="PKSG01000679">
    <property type="protein sequence ID" value="POR33550.1"/>
    <property type="molecule type" value="Genomic_DNA"/>
</dbReference>
<sequence length="103" mass="11290">MKFSSVLAAGVFSSVVTATEDKFKFERLDKKNALLLVVDLQVGLFQLARDFDPTLYRDQMIAHAALAKVFDLPVVMTTSAEAGIYQAASPPEVKQGTVIERVN</sequence>
<organism evidence="1 2">
    <name type="scientific">Tolypocladium paradoxum</name>
    <dbReference type="NCBI Taxonomy" id="94208"/>
    <lineage>
        <taxon>Eukaryota</taxon>
        <taxon>Fungi</taxon>
        <taxon>Dikarya</taxon>
        <taxon>Ascomycota</taxon>
        <taxon>Pezizomycotina</taxon>
        <taxon>Sordariomycetes</taxon>
        <taxon>Hypocreomycetidae</taxon>
        <taxon>Hypocreales</taxon>
        <taxon>Ophiocordycipitaceae</taxon>
        <taxon>Tolypocladium</taxon>
    </lineage>
</organism>
<keyword evidence="2" id="KW-1185">Reference proteome</keyword>
<proteinExistence type="predicted"/>
<dbReference type="Proteomes" id="UP000237481">
    <property type="component" value="Unassembled WGS sequence"/>
</dbReference>
<reference evidence="1 2" key="1">
    <citation type="submission" date="2018-01" db="EMBL/GenBank/DDBJ databases">
        <title>Harnessing the power of phylogenomics to disentangle the directionality and signatures of interkingdom host jumping in the parasitic fungal genus Tolypocladium.</title>
        <authorList>
            <person name="Quandt C.A."/>
            <person name="Patterson W."/>
            <person name="Spatafora J.W."/>
        </authorList>
    </citation>
    <scope>NUCLEOTIDE SEQUENCE [LARGE SCALE GENOMIC DNA]</scope>
    <source>
        <strain evidence="1 2">NRBC 100945</strain>
    </source>
</reference>
<dbReference type="InterPro" id="IPR036380">
    <property type="entry name" value="Isochorismatase-like_sf"/>
</dbReference>
<name>A0A2S4KTS2_9HYPO</name>
<dbReference type="Gene3D" id="3.40.50.850">
    <property type="entry name" value="Isochorismatase-like"/>
    <property type="match status" value="1"/>
</dbReference>
<gene>
    <name evidence="1" type="ORF">TPAR_06244</name>
</gene>